<proteinExistence type="predicted"/>
<keyword evidence="2" id="KW-1185">Reference proteome</keyword>
<name>A0ABU4T0J9_9PSEU</name>
<comment type="caution">
    <text evidence="1">The sequence shown here is derived from an EMBL/GenBank/DDBJ whole genome shotgun (WGS) entry which is preliminary data.</text>
</comment>
<dbReference type="EMBL" id="JAXAVW010000012">
    <property type="protein sequence ID" value="MDX8031687.1"/>
    <property type="molecule type" value="Genomic_DNA"/>
</dbReference>
<sequence length="57" mass="6308">MTKYAFDEERQALIAAWETGDGYLARTVAVLPASVDQDGALRLAASLTTMSRMAWWT</sequence>
<evidence type="ECO:0000313" key="1">
    <source>
        <dbReference type="EMBL" id="MDX8031687.1"/>
    </source>
</evidence>
<gene>
    <name evidence="1" type="ORF">SK803_15790</name>
</gene>
<organism evidence="1 2">
    <name type="scientific">Lentzea miocenica</name>
    <dbReference type="NCBI Taxonomy" id="3095431"/>
    <lineage>
        <taxon>Bacteria</taxon>
        <taxon>Bacillati</taxon>
        <taxon>Actinomycetota</taxon>
        <taxon>Actinomycetes</taxon>
        <taxon>Pseudonocardiales</taxon>
        <taxon>Pseudonocardiaceae</taxon>
        <taxon>Lentzea</taxon>
    </lineage>
</organism>
<accession>A0ABU4T0J9</accession>
<protein>
    <submittedName>
        <fullName evidence="1">Uncharacterized protein</fullName>
    </submittedName>
</protein>
<dbReference type="Proteomes" id="UP001285521">
    <property type="component" value="Unassembled WGS sequence"/>
</dbReference>
<reference evidence="1 2" key="2">
    <citation type="submission" date="2023-11" db="EMBL/GenBank/DDBJ databases">
        <authorList>
            <person name="Lara A.C."/>
            <person name="Chronakova A."/>
        </authorList>
    </citation>
    <scope>NUCLEOTIDE SEQUENCE [LARGE SCALE GENOMIC DNA]</scope>
    <source>
        <strain evidence="1 2">BCCO 10_0856</strain>
    </source>
</reference>
<evidence type="ECO:0000313" key="2">
    <source>
        <dbReference type="Proteomes" id="UP001285521"/>
    </source>
</evidence>
<reference evidence="1 2" key="1">
    <citation type="submission" date="2023-11" db="EMBL/GenBank/DDBJ databases">
        <title>Lentzea sokolovensis, sp. nov., Lentzea kristufkii, sp. nov., and Lentzea miocenensis, sp. nov., rare actinobacteria from Sokolov Coal Basin, Miocene lacustrine sediment, Czech Republic.</title>
        <authorList>
            <person name="Lara A."/>
            <person name="Kotroba L."/>
            <person name="Nouioui I."/>
            <person name="Neumann-Schaal M."/>
            <person name="Mast Y."/>
            <person name="Chronakova A."/>
        </authorList>
    </citation>
    <scope>NUCLEOTIDE SEQUENCE [LARGE SCALE GENOMIC DNA]</scope>
    <source>
        <strain evidence="1 2">BCCO 10_0856</strain>
    </source>
</reference>
<dbReference type="RefSeq" id="WP_319966744.1">
    <property type="nucleotide sequence ID" value="NZ_JAXAVW010000012.1"/>
</dbReference>